<dbReference type="RefSeq" id="XP_043138182.1">
    <property type="nucleotide sequence ID" value="XM_043280621.1"/>
</dbReference>
<evidence type="ECO:0000313" key="2">
    <source>
        <dbReference type="Proteomes" id="UP000637239"/>
    </source>
</evidence>
<keyword evidence="2" id="KW-1185">Reference proteome</keyword>
<name>A0A7R7ZP84_ASPCH</name>
<protein>
    <submittedName>
        <fullName evidence="1">Uncharacterized protein</fullName>
    </submittedName>
</protein>
<dbReference type="EMBL" id="AP024420">
    <property type="protein sequence ID" value="BCR89660.1"/>
    <property type="molecule type" value="Genomic_DNA"/>
</dbReference>
<dbReference type="GeneID" id="66984018"/>
<organism evidence="1 2">
    <name type="scientific">Aspergillus chevalieri</name>
    <name type="common">Eurotium chevalieri</name>
    <dbReference type="NCBI Taxonomy" id="182096"/>
    <lineage>
        <taxon>Eukaryota</taxon>
        <taxon>Fungi</taxon>
        <taxon>Dikarya</taxon>
        <taxon>Ascomycota</taxon>
        <taxon>Pezizomycotina</taxon>
        <taxon>Eurotiomycetes</taxon>
        <taxon>Eurotiomycetidae</taxon>
        <taxon>Eurotiales</taxon>
        <taxon>Aspergillaceae</taxon>
        <taxon>Aspergillus</taxon>
        <taxon>Aspergillus subgen. Aspergillus</taxon>
    </lineage>
</organism>
<dbReference type="AlphaFoldDB" id="A0A7R7ZP84"/>
<accession>A0A7R7ZP84</accession>
<evidence type="ECO:0000313" key="1">
    <source>
        <dbReference type="EMBL" id="BCR89660.1"/>
    </source>
</evidence>
<gene>
    <name evidence="1" type="ORF">ACHE_50858A</name>
</gene>
<proteinExistence type="predicted"/>
<dbReference type="Proteomes" id="UP000637239">
    <property type="component" value="Chromosome 5"/>
</dbReference>
<reference evidence="1" key="1">
    <citation type="submission" date="2021-01" db="EMBL/GenBank/DDBJ databases">
        <authorList>
            <consortium name="Aspergillus chevalieri M1 genome sequencing consortium"/>
            <person name="Kazuki M."/>
            <person name="Futagami T."/>
        </authorList>
    </citation>
    <scope>NUCLEOTIDE SEQUENCE</scope>
    <source>
        <strain evidence="1">M1</strain>
    </source>
</reference>
<reference evidence="1" key="2">
    <citation type="submission" date="2021-02" db="EMBL/GenBank/DDBJ databases">
        <title>Aspergillus chevalieri M1 genome sequence.</title>
        <authorList>
            <person name="Kadooka C."/>
            <person name="Mori K."/>
            <person name="Futagami T."/>
        </authorList>
    </citation>
    <scope>NUCLEOTIDE SEQUENCE</scope>
    <source>
        <strain evidence="1">M1</strain>
    </source>
</reference>
<dbReference type="KEGG" id="ache:ACHE_50858A"/>
<sequence>MGQSVKRKGNKEMNAEPILVDESLFPEFLHEKVNSFRVAIHAFTRQNFRQRLEEPCGETTRVGAFIEHVESLSDDTEGNEVVKRLQIICCVLNWIVVAFDDSYIYFTVKELLKIENWQYQLFKASPK</sequence>